<dbReference type="RefSeq" id="WP_382358127.1">
    <property type="nucleotide sequence ID" value="NZ_JBHTGR010000007.1"/>
</dbReference>
<proteinExistence type="predicted"/>
<gene>
    <name evidence="2" type="ORF">ACFQU8_05110</name>
</gene>
<keyword evidence="1" id="KW-1133">Transmembrane helix</keyword>
<feature type="transmembrane region" description="Helical" evidence="1">
    <location>
        <begin position="12"/>
        <end position="31"/>
    </location>
</feature>
<reference evidence="3" key="1">
    <citation type="journal article" date="2019" name="Int. J. Syst. Evol. Microbiol.">
        <title>The Global Catalogue of Microorganisms (GCM) 10K type strain sequencing project: providing services to taxonomists for standard genome sequencing and annotation.</title>
        <authorList>
            <consortium name="The Broad Institute Genomics Platform"/>
            <consortium name="The Broad Institute Genome Sequencing Center for Infectious Disease"/>
            <person name="Wu L."/>
            <person name="Ma J."/>
        </authorList>
    </citation>
    <scope>NUCLEOTIDE SEQUENCE [LARGE SCALE GENOMIC DNA]</scope>
    <source>
        <strain evidence="3">JCM 30234</strain>
    </source>
</reference>
<keyword evidence="1" id="KW-0472">Membrane</keyword>
<dbReference type="EMBL" id="JBHTGR010000007">
    <property type="protein sequence ID" value="MFC7746619.1"/>
    <property type="molecule type" value="Genomic_DNA"/>
</dbReference>
<name>A0ABW2UVK7_9BACI</name>
<dbReference type="InterPro" id="IPR021560">
    <property type="entry name" value="DUF3021"/>
</dbReference>
<evidence type="ECO:0000313" key="3">
    <source>
        <dbReference type="Proteomes" id="UP001596620"/>
    </source>
</evidence>
<protein>
    <submittedName>
        <fullName evidence="2">DUF3021 domain-containing protein</fullName>
    </submittedName>
</protein>
<feature type="transmembrane region" description="Helical" evidence="1">
    <location>
        <begin position="97"/>
        <end position="121"/>
    </location>
</feature>
<keyword evidence="3" id="KW-1185">Reference proteome</keyword>
<organism evidence="2 3">
    <name type="scientific">Lentibacillus kimchii</name>
    <dbReference type="NCBI Taxonomy" id="1542911"/>
    <lineage>
        <taxon>Bacteria</taxon>
        <taxon>Bacillati</taxon>
        <taxon>Bacillota</taxon>
        <taxon>Bacilli</taxon>
        <taxon>Bacillales</taxon>
        <taxon>Bacillaceae</taxon>
        <taxon>Lentibacillus</taxon>
    </lineage>
</organism>
<dbReference type="Pfam" id="PF11457">
    <property type="entry name" value="DUF3021"/>
    <property type="match status" value="1"/>
</dbReference>
<sequence>MGTKILFRSMMGFAHGGIFTLIYMTILNFSIDSDNLSRIWLATVVFMLIGLYFGFASSIYENENWSLLKKTIVHFSVSLVVFHIIMLGTGLQSLEVWPILLNLTLFVLIYAGFWIGHVLYYKKMIKDMNNSIK</sequence>
<comment type="caution">
    <text evidence="2">The sequence shown here is derived from an EMBL/GenBank/DDBJ whole genome shotgun (WGS) entry which is preliminary data.</text>
</comment>
<keyword evidence="1" id="KW-0812">Transmembrane</keyword>
<evidence type="ECO:0000256" key="1">
    <source>
        <dbReference type="SAM" id="Phobius"/>
    </source>
</evidence>
<feature type="transmembrane region" description="Helical" evidence="1">
    <location>
        <begin position="72"/>
        <end position="91"/>
    </location>
</feature>
<feature type="transmembrane region" description="Helical" evidence="1">
    <location>
        <begin position="37"/>
        <end position="60"/>
    </location>
</feature>
<evidence type="ECO:0000313" key="2">
    <source>
        <dbReference type="EMBL" id="MFC7746619.1"/>
    </source>
</evidence>
<accession>A0ABW2UVK7</accession>
<dbReference type="Proteomes" id="UP001596620">
    <property type="component" value="Unassembled WGS sequence"/>
</dbReference>